<evidence type="ECO:0000313" key="8">
    <source>
        <dbReference type="EMBL" id="PLW13440.1"/>
    </source>
</evidence>
<dbReference type="SUPFAM" id="SSF51197">
    <property type="entry name" value="Clavaminate synthase-like"/>
    <property type="match status" value="1"/>
</dbReference>
<dbReference type="GO" id="GO:0051213">
    <property type="term" value="F:dioxygenase activity"/>
    <property type="evidence" value="ECO:0007669"/>
    <property type="project" value="UniProtKB-KW"/>
</dbReference>
<evidence type="ECO:0000256" key="6">
    <source>
        <dbReference type="SAM" id="MobiDB-lite"/>
    </source>
</evidence>
<dbReference type="PANTHER" id="PTHR16557:SF2">
    <property type="entry name" value="NUCLEIC ACID DIOXYGENASE ALKBH1"/>
    <property type="match status" value="1"/>
</dbReference>
<evidence type="ECO:0000256" key="2">
    <source>
        <dbReference type="ARBA" id="ARBA00022964"/>
    </source>
</evidence>
<dbReference type="InterPro" id="IPR005123">
    <property type="entry name" value="Oxoglu/Fe-dep_dioxygenase_dom"/>
</dbReference>
<feature type="binding site" evidence="5">
    <location>
        <position position="425"/>
    </location>
    <ligand>
        <name>Fe cation</name>
        <dbReference type="ChEBI" id="CHEBI:24875"/>
        <note>catalytic</note>
    </ligand>
</feature>
<evidence type="ECO:0000256" key="1">
    <source>
        <dbReference type="ARBA" id="ARBA00022723"/>
    </source>
</evidence>
<dbReference type="InterPro" id="IPR037151">
    <property type="entry name" value="AlkB-like_sf"/>
</dbReference>
<dbReference type="OrthoDB" id="6614653at2759"/>
<feature type="compositionally biased region" description="Basic and acidic residues" evidence="6">
    <location>
        <begin position="58"/>
        <end position="70"/>
    </location>
</feature>
<feature type="binding site" evidence="5">
    <location>
        <position position="427"/>
    </location>
    <ligand>
        <name>Fe cation</name>
        <dbReference type="ChEBI" id="CHEBI:24875"/>
        <note>catalytic</note>
    </ligand>
</feature>
<keyword evidence="10" id="KW-1185">Reference proteome</keyword>
<dbReference type="Pfam" id="PF13532">
    <property type="entry name" value="2OG-FeII_Oxy_2"/>
    <property type="match status" value="1"/>
</dbReference>
<sequence length="523" mass="60801">MSHSTNAYSTEDQLKKEYISTGQTSQIHPNDESVNVYLTYKEKKKSFVTRKTQTDQASEEKTNQTSNKKLEKMRKNYHLSRSLQPDYQEQHSHPTPFRTIEQYYKRRLWEPNYDLGFGRHSIPPPAQTPSTSTFSIPVDWSTPQGARSIQAHVHTLLTPASCHQLIPPCQSCHPRPVQRMCTFPKQYPGLIYLPSYLCQHQQASLIEDCLTNGLRKPNVTNIDTHWKMEHEPGLYELYQIWLNTQNTEHTATEDDHRFILNPRTEPPPNPTLLSQAQQDTNHTKSRRQKVDYEPIDSQNFLVARNDQPKQDPTASSTVKPMHIRDMWMNGKLRWCTIGWQYHWPTKTYHFEREPTQISDLVQSTCKNLVNRVIPWEMVEEESKEEEKEQDNGAEKKSSDTDWKTDYKPEAGVINFYQYRDALTAHIDHSEVSTDAPLVSLSIGHACMFLISPSREEEPLAIKLESGDGLIMSGDSRRYFHGVPRIIEHSLPDWLQETGHPPLPPWSEWFRKGGRINLNVRQVF</sequence>
<dbReference type="Proteomes" id="UP000235392">
    <property type="component" value="Unassembled WGS sequence"/>
</dbReference>
<dbReference type="AlphaFoldDB" id="A0A2N5SJL2"/>
<keyword evidence="4 5" id="KW-0408">Iron</keyword>
<feature type="region of interest" description="Disordered" evidence="6">
    <location>
        <begin position="47"/>
        <end position="70"/>
    </location>
</feature>
<proteinExistence type="predicted"/>
<accession>A0A2N5SJL2</accession>
<keyword evidence="1 5" id="KW-0479">Metal-binding</keyword>
<dbReference type="Proteomes" id="UP000235388">
    <property type="component" value="Unassembled WGS sequence"/>
</dbReference>
<evidence type="ECO:0000313" key="10">
    <source>
        <dbReference type="Proteomes" id="UP000235388"/>
    </source>
</evidence>
<name>A0A2N5SJL2_9BASI</name>
<feature type="compositionally biased region" description="Polar residues" evidence="6">
    <location>
        <begin position="271"/>
        <end position="280"/>
    </location>
</feature>
<reference evidence="10 11" key="1">
    <citation type="submission" date="2017-11" db="EMBL/GenBank/DDBJ databases">
        <title>De novo assembly and phasing of dikaryotic genomes from two isolates of Puccinia coronata f. sp. avenae, the causal agent of oat crown rust.</title>
        <authorList>
            <person name="Miller M.E."/>
            <person name="Zhang Y."/>
            <person name="Omidvar V."/>
            <person name="Sperschneider J."/>
            <person name="Schwessinger B."/>
            <person name="Raley C."/>
            <person name="Palmer J.M."/>
            <person name="Garnica D."/>
            <person name="Upadhyaya N."/>
            <person name="Rathjen J."/>
            <person name="Taylor J.M."/>
            <person name="Park R.F."/>
            <person name="Dodds P.N."/>
            <person name="Hirsch C.D."/>
            <person name="Kianian S.F."/>
            <person name="Figueroa M."/>
        </authorList>
    </citation>
    <scope>NUCLEOTIDE SEQUENCE [LARGE SCALE GENOMIC DNA]</scope>
    <source>
        <strain evidence="9">12NC29</strain>
        <strain evidence="8">12SD80</strain>
    </source>
</reference>
<evidence type="ECO:0000256" key="4">
    <source>
        <dbReference type="ARBA" id="ARBA00023004"/>
    </source>
</evidence>
<gene>
    <name evidence="9" type="ORF">PCANC_23651</name>
    <name evidence="8" type="ORF">PCASD_20526</name>
</gene>
<dbReference type="GO" id="GO:0046872">
    <property type="term" value="F:metal ion binding"/>
    <property type="evidence" value="ECO:0007669"/>
    <property type="project" value="UniProtKB-KW"/>
</dbReference>
<organism evidence="8 11">
    <name type="scientific">Puccinia coronata f. sp. avenae</name>
    <dbReference type="NCBI Taxonomy" id="200324"/>
    <lineage>
        <taxon>Eukaryota</taxon>
        <taxon>Fungi</taxon>
        <taxon>Dikarya</taxon>
        <taxon>Basidiomycota</taxon>
        <taxon>Pucciniomycotina</taxon>
        <taxon>Pucciniomycetes</taxon>
        <taxon>Pucciniales</taxon>
        <taxon>Pucciniaceae</taxon>
        <taxon>Puccinia</taxon>
    </lineage>
</organism>
<evidence type="ECO:0000313" key="9">
    <source>
        <dbReference type="EMBL" id="PLW27834.1"/>
    </source>
</evidence>
<dbReference type="GO" id="GO:0005737">
    <property type="term" value="C:cytoplasm"/>
    <property type="evidence" value="ECO:0007669"/>
    <property type="project" value="TreeGrafter"/>
</dbReference>
<dbReference type="PROSITE" id="PS51471">
    <property type="entry name" value="FE2OG_OXY"/>
    <property type="match status" value="1"/>
</dbReference>
<comment type="cofactor">
    <cofactor evidence="5">
        <name>Fe(2+)</name>
        <dbReference type="ChEBI" id="CHEBI:29033"/>
    </cofactor>
    <text evidence="5">Binds 1 Fe(2+) ion per subunit.</text>
</comment>
<keyword evidence="3" id="KW-0560">Oxidoreductase</keyword>
<feature type="region of interest" description="Disordered" evidence="6">
    <location>
        <begin position="259"/>
        <end position="318"/>
    </location>
</feature>
<dbReference type="Gene3D" id="2.60.120.590">
    <property type="entry name" value="Alpha-ketoglutarate-dependent dioxygenase AlkB-like"/>
    <property type="match status" value="1"/>
</dbReference>
<dbReference type="EMBL" id="PGCJ01000469">
    <property type="protein sequence ID" value="PLW27834.1"/>
    <property type="molecule type" value="Genomic_DNA"/>
</dbReference>
<dbReference type="STRING" id="200324.A0A2N5SJL2"/>
<evidence type="ECO:0000313" key="11">
    <source>
        <dbReference type="Proteomes" id="UP000235392"/>
    </source>
</evidence>
<keyword evidence="2" id="KW-0223">Dioxygenase</keyword>
<dbReference type="InterPro" id="IPR004574">
    <property type="entry name" value="Alkb"/>
</dbReference>
<evidence type="ECO:0000259" key="7">
    <source>
        <dbReference type="PROSITE" id="PS51471"/>
    </source>
</evidence>
<dbReference type="InterPro" id="IPR027450">
    <property type="entry name" value="AlkB-like"/>
</dbReference>
<feature type="region of interest" description="Disordered" evidence="6">
    <location>
        <begin position="380"/>
        <end position="403"/>
    </location>
</feature>
<evidence type="ECO:0000256" key="3">
    <source>
        <dbReference type="ARBA" id="ARBA00023002"/>
    </source>
</evidence>
<dbReference type="GO" id="GO:0005634">
    <property type="term" value="C:nucleus"/>
    <property type="evidence" value="ECO:0007669"/>
    <property type="project" value="TreeGrafter"/>
</dbReference>
<evidence type="ECO:0000256" key="5">
    <source>
        <dbReference type="PIRSR" id="PIRSR604574-2"/>
    </source>
</evidence>
<feature type="compositionally biased region" description="Basic and acidic residues" evidence="6">
    <location>
        <begin position="384"/>
        <end position="403"/>
    </location>
</feature>
<protein>
    <recommendedName>
        <fullName evidence="7">Fe2OG dioxygenase domain-containing protein</fullName>
    </recommendedName>
</protein>
<comment type="caution">
    <text evidence="8">The sequence shown here is derived from an EMBL/GenBank/DDBJ whole genome shotgun (WGS) entry which is preliminary data.</text>
</comment>
<dbReference type="EMBL" id="PGCI01000852">
    <property type="protein sequence ID" value="PLW13440.1"/>
    <property type="molecule type" value="Genomic_DNA"/>
</dbReference>
<feature type="domain" description="Fe2OG dioxygenase" evidence="7">
    <location>
        <begin position="407"/>
        <end position="523"/>
    </location>
</feature>
<feature type="binding site" evidence="5">
    <location>
        <position position="480"/>
    </location>
    <ligand>
        <name>Fe cation</name>
        <dbReference type="ChEBI" id="CHEBI:24875"/>
        <note>catalytic</note>
    </ligand>
</feature>
<dbReference type="PANTHER" id="PTHR16557">
    <property type="entry name" value="ALKYLATED DNA REPAIR PROTEIN ALKB-RELATED"/>
    <property type="match status" value="1"/>
</dbReference>